<keyword evidence="1" id="KW-0732">Signal</keyword>
<dbReference type="EMBL" id="BGPR01046920">
    <property type="protein sequence ID" value="GBO23895.1"/>
    <property type="molecule type" value="Genomic_DNA"/>
</dbReference>
<accession>A0A4Y2VF26</accession>
<feature type="chain" id="PRO_5021250737" description="Secreted protein" evidence="1">
    <location>
        <begin position="16"/>
        <end position="88"/>
    </location>
</feature>
<dbReference type="Proteomes" id="UP000499080">
    <property type="component" value="Unassembled WGS sequence"/>
</dbReference>
<name>A0A4Y2VF26_ARAVE</name>
<evidence type="ECO:0000256" key="1">
    <source>
        <dbReference type="SAM" id="SignalP"/>
    </source>
</evidence>
<sequence length="88" mass="9833">MWLVGLSVHLLIVNSSHIKGRGSSQTASLHRSLERCRDIWNAATVRISPTTVHKYEHRGTRGMVSHTPSEQGFKLQWSLPITKSLGSN</sequence>
<evidence type="ECO:0008006" key="4">
    <source>
        <dbReference type="Google" id="ProtNLM"/>
    </source>
</evidence>
<feature type="signal peptide" evidence="1">
    <location>
        <begin position="1"/>
        <end position="15"/>
    </location>
</feature>
<keyword evidence="3" id="KW-1185">Reference proteome</keyword>
<evidence type="ECO:0000313" key="3">
    <source>
        <dbReference type="Proteomes" id="UP000499080"/>
    </source>
</evidence>
<evidence type="ECO:0000313" key="2">
    <source>
        <dbReference type="EMBL" id="GBO23895.1"/>
    </source>
</evidence>
<protein>
    <recommendedName>
        <fullName evidence="4">Secreted protein</fullName>
    </recommendedName>
</protein>
<dbReference type="AlphaFoldDB" id="A0A4Y2VF26"/>
<proteinExistence type="predicted"/>
<comment type="caution">
    <text evidence="2">The sequence shown here is derived from an EMBL/GenBank/DDBJ whole genome shotgun (WGS) entry which is preliminary data.</text>
</comment>
<gene>
    <name evidence="2" type="ORF">AVEN_154725_1</name>
</gene>
<organism evidence="2 3">
    <name type="scientific">Araneus ventricosus</name>
    <name type="common">Orbweaver spider</name>
    <name type="synonym">Epeira ventricosa</name>
    <dbReference type="NCBI Taxonomy" id="182803"/>
    <lineage>
        <taxon>Eukaryota</taxon>
        <taxon>Metazoa</taxon>
        <taxon>Ecdysozoa</taxon>
        <taxon>Arthropoda</taxon>
        <taxon>Chelicerata</taxon>
        <taxon>Arachnida</taxon>
        <taxon>Araneae</taxon>
        <taxon>Araneomorphae</taxon>
        <taxon>Entelegynae</taxon>
        <taxon>Araneoidea</taxon>
        <taxon>Araneidae</taxon>
        <taxon>Araneus</taxon>
    </lineage>
</organism>
<reference evidence="2 3" key="1">
    <citation type="journal article" date="2019" name="Sci. Rep.">
        <title>Orb-weaving spider Araneus ventricosus genome elucidates the spidroin gene catalogue.</title>
        <authorList>
            <person name="Kono N."/>
            <person name="Nakamura H."/>
            <person name="Ohtoshi R."/>
            <person name="Moran D.A.P."/>
            <person name="Shinohara A."/>
            <person name="Yoshida Y."/>
            <person name="Fujiwara M."/>
            <person name="Mori M."/>
            <person name="Tomita M."/>
            <person name="Arakawa K."/>
        </authorList>
    </citation>
    <scope>NUCLEOTIDE SEQUENCE [LARGE SCALE GENOMIC DNA]</scope>
</reference>